<dbReference type="PANTHER" id="PTHR30480:SF13">
    <property type="entry name" value="BETA-HEXOSAMINIDASE"/>
    <property type="match status" value="1"/>
</dbReference>
<gene>
    <name evidence="10 12" type="primary">nagZ</name>
    <name evidence="12" type="ORF">JQX08_09640</name>
</gene>
<keyword evidence="3 10" id="KW-0132">Cell division</keyword>
<feature type="binding site" evidence="10">
    <location>
        <position position="70"/>
    </location>
    <ligand>
        <name>substrate</name>
    </ligand>
</feature>
<evidence type="ECO:0000256" key="1">
    <source>
        <dbReference type="ARBA" id="ARBA00001231"/>
    </source>
</evidence>
<evidence type="ECO:0000259" key="11">
    <source>
        <dbReference type="Pfam" id="PF00933"/>
    </source>
</evidence>
<sequence length="332" mass="36025">MQGSLMLDIGGTWLSAEDRQILRQPQVGGLIIFARNIEHPRQVRELAASIRALRPDLLLAVDQEGGRVQRLRQGFLRLPAMRAIADNDNAEWLAEQCGWLMATEVLAVGLDLSFAPVLDLDYQRSAVVGSRAFEGDAQRAAQLAGAFIRGMSAAGMAATGKHFPGHGWAEADSHVAIPTDERSLEQIRAADLQPFARLSQQLAAVMPAHVIYPQVDPQPAGFSRRWLQDILRGELGFDGVIFSDDLSMAGAHVVGDAANRIEAALGAGCDMGLVCNDRAAAELALSALQRLRVQPPARLARMRGQGFASTEYRQHPRWSAAVAELRTAQLID</sequence>
<evidence type="ECO:0000256" key="5">
    <source>
        <dbReference type="ARBA" id="ARBA00022960"/>
    </source>
</evidence>
<dbReference type="InterPro" id="IPR017853">
    <property type="entry name" value="GH"/>
</dbReference>
<proteinExistence type="inferred from homology"/>
<comment type="pathway">
    <text evidence="10">Cell wall biogenesis; peptidoglycan recycling.</text>
</comment>
<evidence type="ECO:0000256" key="10">
    <source>
        <dbReference type="HAMAP-Rule" id="MF_00364"/>
    </source>
</evidence>
<comment type="similarity">
    <text evidence="10">Belongs to the glycosyl hydrolase 3 family. NagZ subfamily.</text>
</comment>
<feature type="site" description="Important for catalytic activity" evidence="10">
    <location>
        <position position="172"/>
    </location>
</feature>
<dbReference type="SUPFAM" id="SSF51445">
    <property type="entry name" value="(Trans)glycosidases"/>
    <property type="match status" value="1"/>
</dbReference>
<evidence type="ECO:0000256" key="2">
    <source>
        <dbReference type="ARBA" id="ARBA00022490"/>
    </source>
</evidence>
<dbReference type="EMBL" id="JAFEUP010000002">
    <property type="protein sequence ID" value="MBM7060967.1"/>
    <property type="molecule type" value="Genomic_DNA"/>
</dbReference>
<accession>A0ABS2IG88</accession>
<keyword evidence="6 10" id="KW-0573">Peptidoglycan synthesis</keyword>
<keyword evidence="9 10" id="KW-0961">Cell wall biogenesis/degradation</keyword>
<evidence type="ECO:0000256" key="4">
    <source>
        <dbReference type="ARBA" id="ARBA00022801"/>
    </source>
</evidence>
<feature type="binding site" evidence="10">
    <location>
        <position position="62"/>
    </location>
    <ligand>
        <name>substrate</name>
    </ligand>
</feature>
<protein>
    <recommendedName>
        <fullName evidence="10">Beta-hexosaminidase</fullName>
        <ecNumber evidence="10">3.2.1.52</ecNumber>
    </recommendedName>
    <alternativeName>
        <fullName evidence="10">Beta-N-acetylhexosaminidase</fullName>
    </alternativeName>
    <alternativeName>
        <fullName evidence="10">N-acetyl-beta-glucosaminidase</fullName>
    </alternativeName>
</protein>
<dbReference type="EC" id="3.2.1.52" evidence="10"/>
<dbReference type="GO" id="GO:0004563">
    <property type="term" value="F:beta-N-acetylhexosaminidase activity"/>
    <property type="evidence" value="ECO:0007669"/>
    <property type="project" value="UniProtKB-EC"/>
</dbReference>
<comment type="caution">
    <text evidence="12">The sequence shown here is derived from an EMBL/GenBank/DDBJ whole genome shotgun (WGS) entry which is preliminary data.</text>
</comment>
<keyword evidence="13" id="KW-1185">Reference proteome</keyword>
<dbReference type="Pfam" id="PF00933">
    <property type="entry name" value="Glyco_hydro_3"/>
    <property type="match status" value="1"/>
</dbReference>
<evidence type="ECO:0000256" key="7">
    <source>
        <dbReference type="ARBA" id="ARBA00023295"/>
    </source>
</evidence>
<feature type="binding site" evidence="10">
    <location>
        <position position="131"/>
    </location>
    <ligand>
        <name>substrate</name>
    </ligand>
</feature>
<dbReference type="NCBIfam" id="NF003740">
    <property type="entry name" value="PRK05337.1"/>
    <property type="match status" value="1"/>
</dbReference>
<dbReference type="PANTHER" id="PTHR30480">
    <property type="entry name" value="BETA-HEXOSAMINIDASE-RELATED"/>
    <property type="match status" value="1"/>
</dbReference>
<keyword evidence="5 10" id="KW-0133">Cell shape</keyword>
<comment type="subcellular location">
    <subcellularLocation>
        <location evidence="10">Cytoplasm</location>
    </subcellularLocation>
</comment>
<keyword evidence="7 10" id="KW-0326">Glycosidase</keyword>
<comment type="function">
    <text evidence="10">Plays a role in peptidoglycan recycling by cleaving the terminal beta-1,4-linked N-acetylglucosamine (GlcNAc) from peptide-linked peptidoglycan fragments, giving rise to free GlcNAc, anhydro-N-acetylmuramic acid and anhydro-N-acetylmuramic acid-linked peptides.</text>
</comment>
<reference evidence="12 13" key="1">
    <citation type="submission" date="2021-02" db="EMBL/GenBank/DDBJ databases">
        <authorList>
            <person name="Lee D.-H."/>
        </authorList>
    </citation>
    <scope>NUCLEOTIDE SEQUENCE [LARGE SCALE GENOMIC DNA]</scope>
    <source>
        <strain evidence="12 13">UL073</strain>
    </source>
</reference>
<evidence type="ECO:0000256" key="9">
    <source>
        <dbReference type="ARBA" id="ARBA00023316"/>
    </source>
</evidence>
<evidence type="ECO:0000256" key="6">
    <source>
        <dbReference type="ARBA" id="ARBA00022984"/>
    </source>
</evidence>
<dbReference type="InterPro" id="IPR001764">
    <property type="entry name" value="Glyco_hydro_3_N"/>
</dbReference>
<feature type="active site" description="Proton donor/acceptor" evidence="10">
    <location>
        <position position="174"/>
    </location>
</feature>
<feature type="binding site" evidence="10">
    <location>
        <begin position="161"/>
        <end position="162"/>
    </location>
    <ligand>
        <name>substrate</name>
    </ligand>
</feature>
<dbReference type="HAMAP" id="MF_00364">
    <property type="entry name" value="NagZ"/>
    <property type="match status" value="1"/>
</dbReference>
<dbReference type="InterPro" id="IPR019800">
    <property type="entry name" value="Glyco_hydro_3_AS"/>
</dbReference>
<comment type="catalytic activity">
    <reaction evidence="1 10">
        <text>Hydrolysis of terminal non-reducing N-acetyl-D-hexosamine residues in N-acetyl-beta-D-hexosaminides.</text>
        <dbReference type="EC" id="3.2.1.52"/>
    </reaction>
</comment>
<evidence type="ECO:0000313" key="13">
    <source>
        <dbReference type="Proteomes" id="UP000717995"/>
    </source>
</evidence>
<name>A0ABS2IG88_9GAMM</name>
<keyword evidence="2 10" id="KW-0963">Cytoplasm</keyword>
<dbReference type="InterPro" id="IPR050226">
    <property type="entry name" value="NagZ_Beta-hexosaminidase"/>
</dbReference>
<evidence type="ECO:0000313" key="12">
    <source>
        <dbReference type="EMBL" id="MBM7060967.1"/>
    </source>
</evidence>
<dbReference type="PROSITE" id="PS00775">
    <property type="entry name" value="GLYCOSYL_HYDROL_F3"/>
    <property type="match status" value="1"/>
</dbReference>
<dbReference type="InterPro" id="IPR022956">
    <property type="entry name" value="Beta_hexosaminidase_bac"/>
</dbReference>
<dbReference type="Gene3D" id="3.20.20.300">
    <property type="entry name" value="Glycoside hydrolase, family 3, N-terminal domain"/>
    <property type="match status" value="1"/>
</dbReference>
<evidence type="ECO:0000256" key="8">
    <source>
        <dbReference type="ARBA" id="ARBA00023306"/>
    </source>
</evidence>
<dbReference type="Proteomes" id="UP000717995">
    <property type="component" value="Unassembled WGS sequence"/>
</dbReference>
<evidence type="ECO:0000256" key="3">
    <source>
        <dbReference type="ARBA" id="ARBA00022618"/>
    </source>
</evidence>
<feature type="active site" description="Nucleophile" evidence="10">
    <location>
        <position position="244"/>
    </location>
</feature>
<dbReference type="InterPro" id="IPR036962">
    <property type="entry name" value="Glyco_hydro_3_N_sf"/>
</dbReference>
<organism evidence="12 13">
    <name type="scientific">Zestomonas insulae</name>
    <dbReference type="NCBI Taxonomy" id="2809017"/>
    <lineage>
        <taxon>Bacteria</taxon>
        <taxon>Pseudomonadati</taxon>
        <taxon>Pseudomonadota</taxon>
        <taxon>Gammaproteobacteria</taxon>
        <taxon>Pseudomonadales</taxon>
        <taxon>Pseudomonadaceae</taxon>
        <taxon>Zestomonas</taxon>
    </lineage>
</organism>
<feature type="domain" description="Glycoside hydrolase family 3 N-terminal" evidence="11">
    <location>
        <begin position="15"/>
        <end position="282"/>
    </location>
</feature>
<keyword evidence="4 10" id="KW-0378">Hydrolase</keyword>
<keyword evidence="8 10" id="KW-0131">Cell cycle</keyword>